<dbReference type="SUPFAM" id="SSF51120">
    <property type="entry name" value="beta-Roll"/>
    <property type="match status" value="1"/>
</dbReference>
<dbReference type="Proteomes" id="UP001156694">
    <property type="component" value="Unassembled WGS sequence"/>
</dbReference>
<reference evidence="4" key="1">
    <citation type="journal article" date="2019" name="Int. J. Syst. Evol. Microbiol.">
        <title>The Global Catalogue of Microorganisms (GCM) 10K type strain sequencing project: providing services to taxonomists for standard genome sequencing and annotation.</title>
        <authorList>
            <consortium name="The Broad Institute Genomics Platform"/>
            <consortium name="The Broad Institute Genome Sequencing Center for Infectious Disease"/>
            <person name="Wu L."/>
            <person name="Ma J."/>
        </authorList>
    </citation>
    <scope>NUCLEOTIDE SEQUENCE [LARGE SCALE GENOMIC DNA]</scope>
    <source>
        <strain evidence="4">NBRC 110140</strain>
    </source>
</reference>
<evidence type="ECO:0000256" key="2">
    <source>
        <dbReference type="ARBA" id="ARBA00022525"/>
    </source>
</evidence>
<dbReference type="RefSeq" id="WP_284376467.1">
    <property type="nucleotide sequence ID" value="NZ_BSNN01000002.1"/>
</dbReference>
<protein>
    <recommendedName>
        <fullName evidence="5">Hemolysin-type calcium-binding repeat-containing protein</fullName>
    </recommendedName>
</protein>
<gene>
    <name evidence="3" type="ORF">GCM10007939_08760</name>
</gene>
<evidence type="ECO:0000313" key="3">
    <source>
        <dbReference type="EMBL" id="GLQ34593.1"/>
    </source>
</evidence>
<accession>A0ABQ5VTN3</accession>
<dbReference type="InterPro" id="IPR050557">
    <property type="entry name" value="RTX_toxin/Mannuronan_C5-epim"/>
</dbReference>
<dbReference type="Gene3D" id="2.150.10.10">
    <property type="entry name" value="Serralysin-like metalloprotease, C-terminal"/>
    <property type="match status" value="3"/>
</dbReference>
<comment type="caution">
    <text evidence="3">The sequence shown here is derived from an EMBL/GenBank/DDBJ whole genome shotgun (WGS) entry which is preliminary data.</text>
</comment>
<keyword evidence="4" id="KW-1185">Reference proteome</keyword>
<name>A0ABQ5VTN3_9RHOB</name>
<keyword evidence="2" id="KW-0964">Secreted</keyword>
<dbReference type="InterPro" id="IPR001343">
    <property type="entry name" value="Hemolysn_Ca-bd"/>
</dbReference>
<dbReference type="PANTHER" id="PTHR38340">
    <property type="entry name" value="S-LAYER PROTEIN"/>
    <property type="match status" value="1"/>
</dbReference>
<dbReference type="InterPro" id="IPR018511">
    <property type="entry name" value="Hemolysin-typ_Ca-bd_CS"/>
</dbReference>
<dbReference type="Pfam" id="PF00353">
    <property type="entry name" value="HemolysinCabind"/>
    <property type="match status" value="4"/>
</dbReference>
<evidence type="ECO:0008006" key="5">
    <source>
        <dbReference type="Google" id="ProtNLM"/>
    </source>
</evidence>
<sequence>MAIEYKANKNGFFLTTAVGGLLAPSLSLSETLNIKGRVISAAGSDQWSTAPAGDGGLRFDLSAVEFSSIAVIGASREVQFDAAILYRIEDGAQLAIGTISFGTALVVEATFDDINGTLGWRADIADAVAEMVKTNGMVFRGSSDIDIFEPVVEPLYYSETTVVKLRGGDDIATGTHGDDNIHGGSGNDNITDDYGTNRLHGGDGDDVIIIGNNSTNSTALGGRGDDMLVSGHGADVLIGGAGNDQLVGNNGADQLRGGNGRDVLLGGAGDDFLRGGHGDDTLQGGMGDDTLVGGSGSDQFVFYQNSDGSDVIKDFSTGVDVIVLPDFIGDFGDVNLHQQGNDVIVTLHNEAFEVKLRGVEASDVGADDFLFAV</sequence>
<dbReference type="InterPro" id="IPR011049">
    <property type="entry name" value="Serralysin-like_metalloprot_C"/>
</dbReference>
<dbReference type="PROSITE" id="PS00330">
    <property type="entry name" value="HEMOLYSIN_CALCIUM"/>
    <property type="match status" value="3"/>
</dbReference>
<dbReference type="PRINTS" id="PR00313">
    <property type="entry name" value="CABNDNGRPT"/>
</dbReference>
<proteinExistence type="predicted"/>
<dbReference type="PANTHER" id="PTHR38340:SF1">
    <property type="entry name" value="S-LAYER PROTEIN"/>
    <property type="match status" value="1"/>
</dbReference>
<evidence type="ECO:0000256" key="1">
    <source>
        <dbReference type="ARBA" id="ARBA00004613"/>
    </source>
</evidence>
<dbReference type="EMBL" id="BSNN01000002">
    <property type="protein sequence ID" value="GLQ34593.1"/>
    <property type="molecule type" value="Genomic_DNA"/>
</dbReference>
<comment type="subcellular location">
    <subcellularLocation>
        <location evidence="1">Secreted</location>
    </subcellularLocation>
</comment>
<organism evidence="3 4">
    <name type="scientific">Amylibacter marinus</name>
    <dbReference type="NCBI Taxonomy" id="1475483"/>
    <lineage>
        <taxon>Bacteria</taxon>
        <taxon>Pseudomonadati</taxon>
        <taxon>Pseudomonadota</taxon>
        <taxon>Alphaproteobacteria</taxon>
        <taxon>Rhodobacterales</taxon>
        <taxon>Paracoccaceae</taxon>
        <taxon>Amylibacter</taxon>
    </lineage>
</organism>
<evidence type="ECO:0000313" key="4">
    <source>
        <dbReference type="Proteomes" id="UP001156694"/>
    </source>
</evidence>